<reference evidence="2" key="2">
    <citation type="journal article" date="2013" name="Mar. Genomics">
        <title>Expression of sulfatases in Rhodopirellula baltica and the diversity of sulfatases in the genus Rhodopirellula.</title>
        <authorList>
            <person name="Wegner C.E."/>
            <person name="Richter-Heitmann T."/>
            <person name="Klindworth A."/>
            <person name="Klockow C."/>
            <person name="Richter M."/>
            <person name="Achstetter T."/>
            <person name="Glockner F.O."/>
            <person name="Harder J."/>
        </authorList>
    </citation>
    <scope>NUCLEOTIDE SEQUENCE [LARGE SCALE GENOMIC DNA]</scope>
    <source>
        <strain evidence="2">6C</strain>
    </source>
</reference>
<dbReference type="EMBL" id="ANMO01000006">
    <property type="protein sequence ID" value="EMB19157.1"/>
    <property type="molecule type" value="Genomic_DNA"/>
</dbReference>
<proteinExistence type="predicted"/>
<gene>
    <name evidence="2" type="ORF">RE6C_00052</name>
</gene>
<dbReference type="Proteomes" id="UP000011529">
    <property type="component" value="Unassembled WGS sequence"/>
</dbReference>
<dbReference type="PATRIC" id="fig|1263867.3.peg.52"/>
<feature type="transmembrane region" description="Helical" evidence="1">
    <location>
        <begin position="31"/>
        <end position="52"/>
    </location>
</feature>
<comment type="caution">
    <text evidence="2">The sequence shown here is derived from an EMBL/GenBank/DDBJ whole genome shotgun (WGS) entry which is preliminary data.</text>
</comment>
<keyword evidence="1" id="KW-1133">Transmembrane helix</keyword>
<accession>M2B2M0</accession>
<evidence type="ECO:0000313" key="2">
    <source>
        <dbReference type="EMBL" id="EMB19157.1"/>
    </source>
</evidence>
<organism evidence="2 3">
    <name type="scientific">Rhodopirellula europaea 6C</name>
    <dbReference type="NCBI Taxonomy" id="1263867"/>
    <lineage>
        <taxon>Bacteria</taxon>
        <taxon>Pseudomonadati</taxon>
        <taxon>Planctomycetota</taxon>
        <taxon>Planctomycetia</taxon>
        <taxon>Pirellulales</taxon>
        <taxon>Pirellulaceae</taxon>
        <taxon>Rhodopirellula</taxon>
    </lineage>
</organism>
<reference evidence="2" key="1">
    <citation type="submission" date="2012-11" db="EMBL/GenBank/DDBJ databases">
        <title>Permanent draft genomes of Rhodopirellula europaea strain SH398 and 6C.</title>
        <authorList>
            <person name="Richter M."/>
            <person name="Richter-Heitmann T."/>
            <person name="Frank C."/>
            <person name="Harder J."/>
            <person name="Glockner F.O."/>
        </authorList>
    </citation>
    <scope>NUCLEOTIDE SEQUENCE</scope>
    <source>
        <strain evidence="2">6C</strain>
    </source>
</reference>
<dbReference type="AlphaFoldDB" id="M2B2M0"/>
<keyword evidence="1" id="KW-0812">Transmembrane</keyword>
<evidence type="ECO:0000313" key="3">
    <source>
        <dbReference type="Proteomes" id="UP000011529"/>
    </source>
</evidence>
<sequence>MIERFICEGSDVYQQPIASRSLNESITIKRLCLPGLAGLLSLLFALSGRPVVLQ</sequence>
<protein>
    <submittedName>
        <fullName evidence="2">Uncharacterized protein</fullName>
    </submittedName>
</protein>
<evidence type="ECO:0000256" key="1">
    <source>
        <dbReference type="SAM" id="Phobius"/>
    </source>
</evidence>
<keyword evidence="3" id="KW-1185">Reference proteome</keyword>
<keyword evidence="1" id="KW-0472">Membrane</keyword>
<name>M2B2M0_9BACT</name>